<name>A0A0A9EWZ3_ARUDO</name>
<dbReference type="EMBL" id="GBRH01192611">
    <property type="protein sequence ID" value="JAE05285.1"/>
    <property type="molecule type" value="Transcribed_RNA"/>
</dbReference>
<dbReference type="AlphaFoldDB" id="A0A0A9EWZ3"/>
<organism evidence="1">
    <name type="scientific">Arundo donax</name>
    <name type="common">Giant reed</name>
    <name type="synonym">Donax arundinaceus</name>
    <dbReference type="NCBI Taxonomy" id="35708"/>
    <lineage>
        <taxon>Eukaryota</taxon>
        <taxon>Viridiplantae</taxon>
        <taxon>Streptophyta</taxon>
        <taxon>Embryophyta</taxon>
        <taxon>Tracheophyta</taxon>
        <taxon>Spermatophyta</taxon>
        <taxon>Magnoliopsida</taxon>
        <taxon>Liliopsida</taxon>
        <taxon>Poales</taxon>
        <taxon>Poaceae</taxon>
        <taxon>PACMAD clade</taxon>
        <taxon>Arundinoideae</taxon>
        <taxon>Arundineae</taxon>
        <taxon>Arundo</taxon>
    </lineage>
</organism>
<evidence type="ECO:0000313" key="1">
    <source>
        <dbReference type="EMBL" id="JAE05285.1"/>
    </source>
</evidence>
<sequence>MDQDPFLQVSKHLSPLDIAYKALTRSCTHRSVSASAAYRYYGCTKHKTRSDLAQHARHNTSGAQISHNSCNEASCWTACHFLPNNIHHRLKQPRLPRMAAAQAVVTRHLHPRASSSCLGGLK</sequence>
<protein>
    <submittedName>
        <fullName evidence="1">Uncharacterized protein</fullName>
    </submittedName>
</protein>
<reference evidence="1" key="2">
    <citation type="journal article" date="2015" name="Data Brief">
        <title>Shoot transcriptome of the giant reed, Arundo donax.</title>
        <authorList>
            <person name="Barrero R.A."/>
            <person name="Guerrero F.D."/>
            <person name="Moolhuijzen P."/>
            <person name="Goolsby J.A."/>
            <person name="Tidwell J."/>
            <person name="Bellgard S.E."/>
            <person name="Bellgard M.I."/>
        </authorList>
    </citation>
    <scope>NUCLEOTIDE SEQUENCE</scope>
    <source>
        <tissue evidence="1">Shoot tissue taken approximately 20 cm above the soil surface</tissue>
    </source>
</reference>
<proteinExistence type="predicted"/>
<reference evidence="1" key="1">
    <citation type="submission" date="2014-09" db="EMBL/GenBank/DDBJ databases">
        <authorList>
            <person name="Magalhaes I.L.F."/>
            <person name="Oliveira U."/>
            <person name="Santos F.R."/>
            <person name="Vidigal T.H.D.A."/>
            <person name="Brescovit A.D."/>
            <person name="Santos A.J."/>
        </authorList>
    </citation>
    <scope>NUCLEOTIDE SEQUENCE</scope>
    <source>
        <tissue evidence="1">Shoot tissue taken approximately 20 cm above the soil surface</tissue>
    </source>
</reference>
<accession>A0A0A9EWZ3</accession>